<dbReference type="OrthoDB" id="9814072at2"/>
<protein>
    <submittedName>
        <fullName evidence="2">Integrase-like protein</fullName>
    </submittedName>
</protein>
<comment type="caution">
    <text evidence="2">The sequence shown here is derived from an EMBL/GenBank/DDBJ whole genome shotgun (WGS) entry which is preliminary data.</text>
</comment>
<reference evidence="2 3" key="1">
    <citation type="submission" date="2018-03" db="EMBL/GenBank/DDBJ databases">
        <title>Genomic Encyclopedia of Archaeal and Bacterial Type Strains, Phase II (KMG-II): from individual species to whole genera.</title>
        <authorList>
            <person name="Goeker M."/>
        </authorList>
    </citation>
    <scope>NUCLEOTIDE SEQUENCE [LARGE SCALE GENOMIC DNA]</scope>
    <source>
        <strain evidence="2 3">DSM 25328</strain>
    </source>
</reference>
<dbReference type="InterPro" id="IPR012337">
    <property type="entry name" value="RNaseH-like_sf"/>
</dbReference>
<dbReference type="SUPFAM" id="SSF53098">
    <property type="entry name" value="Ribonuclease H-like"/>
    <property type="match status" value="1"/>
</dbReference>
<gene>
    <name evidence="2" type="ORF">CLV89_12414</name>
</gene>
<evidence type="ECO:0000313" key="3">
    <source>
        <dbReference type="Proteomes" id="UP000237718"/>
    </source>
</evidence>
<evidence type="ECO:0000259" key="1">
    <source>
        <dbReference type="Pfam" id="PF13683"/>
    </source>
</evidence>
<evidence type="ECO:0000313" key="2">
    <source>
        <dbReference type="EMBL" id="PRZ44483.1"/>
    </source>
</evidence>
<dbReference type="AlphaFoldDB" id="A0A2T1A799"/>
<dbReference type="InterPro" id="IPR001584">
    <property type="entry name" value="Integrase_cat-core"/>
</dbReference>
<dbReference type="GO" id="GO:0015074">
    <property type="term" value="P:DNA integration"/>
    <property type="evidence" value="ECO:0007669"/>
    <property type="project" value="InterPro"/>
</dbReference>
<dbReference type="Proteomes" id="UP000237718">
    <property type="component" value="Unassembled WGS sequence"/>
</dbReference>
<proteinExistence type="predicted"/>
<feature type="domain" description="Integrase catalytic" evidence="1">
    <location>
        <begin position="2"/>
        <end position="50"/>
    </location>
</feature>
<name>A0A2T1A799_TRISK</name>
<dbReference type="Pfam" id="PF13683">
    <property type="entry name" value="rve_3"/>
    <property type="match status" value="1"/>
</dbReference>
<organism evidence="2 3">
    <name type="scientific">Tritonibacter scottomollicae</name>
    <name type="common">Epibacterium scottomollicae</name>
    <dbReference type="NCBI Taxonomy" id="483013"/>
    <lineage>
        <taxon>Bacteria</taxon>
        <taxon>Pseudomonadati</taxon>
        <taxon>Pseudomonadota</taxon>
        <taxon>Alphaproteobacteria</taxon>
        <taxon>Rhodobacterales</taxon>
        <taxon>Paracoccaceae</taxon>
        <taxon>Tritonibacter</taxon>
    </lineage>
</organism>
<accession>A0A2T1A799</accession>
<sequence>MIERGWRSLKYECIYPNAFETGSEARNWIGRWTAYHNEIRLHSSHGRLIPAEILDHPHRHRSVPETVCFSP</sequence>
<dbReference type="EMBL" id="PVUF01000024">
    <property type="protein sequence ID" value="PRZ44483.1"/>
    <property type="molecule type" value="Genomic_DNA"/>
</dbReference>